<organism evidence="9 10">
    <name type="scientific">Gallibacterium salpingitidis</name>
    <dbReference type="NCBI Taxonomy" id="505341"/>
    <lineage>
        <taxon>Bacteria</taxon>
        <taxon>Pseudomonadati</taxon>
        <taxon>Pseudomonadota</taxon>
        <taxon>Gammaproteobacteria</taxon>
        <taxon>Pasteurellales</taxon>
        <taxon>Pasteurellaceae</taxon>
        <taxon>Gallibacterium</taxon>
    </lineage>
</organism>
<protein>
    <submittedName>
        <fullName evidence="9">Transporter</fullName>
    </submittedName>
</protein>
<comment type="similarity">
    <text evidence="2">Belongs to the auxin efflux carrier (TC 2.A.69) family.</text>
</comment>
<evidence type="ECO:0000256" key="8">
    <source>
        <dbReference type="SAM" id="Phobius"/>
    </source>
</evidence>
<keyword evidence="4" id="KW-1003">Cell membrane</keyword>
<dbReference type="RefSeq" id="WP_066421883.1">
    <property type="nucleotide sequence ID" value="NZ_JTJU01000037.1"/>
</dbReference>
<dbReference type="EMBL" id="JTJU01000037">
    <property type="protein sequence ID" value="OBX10030.1"/>
    <property type="molecule type" value="Genomic_DNA"/>
</dbReference>
<feature type="transmembrane region" description="Helical" evidence="8">
    <location>
        <begin position="193"/>
        <end position="211"/>
    </location>
</feature>
<evidence type="ECO:0000256" key="5">
    <source>
        <dbReference type="ARBA" id="ARBA00022692"/>
    </source>
</evidence>
<feature type="transmembrane region" description="Helical" evidence="8">
    <location>
        <begin position="223"/>
        <end position="244"/>
    </location>
</feature>
<dbReference type="InterPro" id="IPR004776">
    <property type="entry name" value="Mem_transp_PIN-like"/>
</dbReference>
<evidence type="ECO:0000256" key="7">
    <source>
        <dbReference type="ARBA" id="ARBA00023136"/>
    </source>
</evidence>
<name>A0AB36E210_9PAST</name>
<comment type="caution">
    <text evidence="9">The sequence shown here is derived from an EMBL/GenBank/DDBJ whole genome shotgun (WGS) entry which is preliminary data.</text>
</comment>
<evidence type="ECO:0000313" key="9">
    <source>
        <dbReference type="EMBL" id="OBX10030.1"/>
    </source>
</evidence>
<keyword evidence="7 8" id="KW-0472">Membrane</keyword>
<reference evidence="9 10" key="1">
    <citation type="submission" date="2014-11" db="EMBL/GenBank/DDBJ databases">
        <title>Pan-genome of Gallibacterium spp.</title>
        <authorList>
            <person name="Kudirkiene E."/>
            <person name="Bojesen A.M."/>
        </authorList>
    </citation>
    <scope>NUCLEOTIDE SEQUENCE [LARGE SCALE GENOMIC DNA]</scope>
    <source>
        <strain evidence="9 10">18469/18</strain>
    </source>
</reference>
<gene>
    <name evidence="9" type="ORF">QV09_06965</name>
</gene>
<feature type="transmembrane region" description="Helical" evidence="8">
    <location>
        <begin position="277"/>
        <end position="299"/>
    </location>
</feature>
<feature type="transmembrane region" description="Helical" evidence="8">
    <location>
        <begin position="166"/>
        <end position="187"/>
    </location>
</feature>
<sequence length="300" mass="33024">MEHIFTSIFPVFGLILVGYFFKRISFPSHEFWPLADKLTYFVLMPSLLIIELSNAKFSADSLNFMLVVLLALFATLLVLIFLNMIFRTSNAAFTSIVQGGIRFNTYVFLALASAIFGSEGLVLSAIILTVAIPFVNVCCVSIFAFYSDNNKLDFSYLIKSIIKNPLIIACLIGAAINLSGFALPISLENLLKILSKAALPLGLLSIGYALVIRELNSSKRDLLISSVAKFIVLPFFMYILAQSFALDPLMQAVLVLFGIMPTAPSAFILARQLGGHLPLMTSIITMQTLVAVVWIILFWG</sequence>
<dbReference type="PANTHER" id="PTHR36838">
    <property type="entry name" value="AUXIN EFFLUX CARRIER FAMILY PROTEIN"/>
    <property type="match status" value="1"/>
</dbReference>
<evidence type="ECO:0000256" key="6">
    <source>
        <dbReference type="ARBA" id="ARBA00022989"/>
    </source>
</evidence>
<dbReference type="Pfam" id="PF03547">
    <property type="entry name" value="Mem_trans"/>
    <property type="match status" value="1"/>
</dbReference>
<evidence type="ECO:0000313" key="10">
    <source>
        <dbReference type="Proteomes" id="UP000092527"/>
    </source>
</evidence>
<dbReference type="AlphaFoldDB" id="A0AB36E210"/>
<evidence type="ECO:0000256" key="2">
    <source>
        <dbReference type="ARBA" id="ARBA00010145"/>
    </source>
</evidence>
<keyword evidence="5 8" id="KW-0812">Transmembrane</keyword>
<feature type="transmembrane region" description="Helical" evidence="8">
    <location>
        <begin position="122"/>
        <end position="146"/>
    </location>
</feature>
<evidence type="ECO:0000256" key="1">
    <source>
        <dbReference type="ARBA" id="ARBA00004651"/>
    </source>
</evidence>
<dbReference type="Proteomes" id="UP000092527">
    <property type="component" value="Unassembled WGS sequence"/>
</dbReference>
<accession>A0AB36E210</accession>
<keyword evidence="6 8" id="KW-1133">Transmembrane helix</keyword>
<comment type="subcellular location">
    <subcellularLocation>
        <location evidence="1">Cell membrane</location>
        <topology evidence="1">Multi-pass membrane protein</topology>
    </subcellularLocation>
</comment>
<feature type="transmembrane region" description="Helical" evidence="8">
    <location>
        <begin position="6"/>
        <end position="22"/>
    </location>
</feature>
<keyword evidence="3" id="KW-0813">Transport</keyword>
<dbReference type="Gene3D" id="1.20.1530.20">
    <property type="match status" value="1"/>
</dbReference>
<feature type="transmembrane region" description="Helical" evidence="8">
    <location>
        <begin position="64"/>
        <end position="86"/>
    </location>
</feature>
<proteinExistence type="inferred from homology"/>
<feature type="transmembrane region" description="Helical" evidence="8">
    <location>
        <begin position="250"/>
        <end position="270"/>
    </location>
</feature>
<dbReference type="GO" id="GO:0055085">
    <property type="term" value="P:transmembrane transport"/>
    <property type="evidence" value="ECO:0007669"/>
    <property type="project" value="InterPro"/>
</dbReference>
<feature type="transmembrane region" description="Helical" evidence="8">
    <location>
        <begin position="93"/>
        <end position="116"/>
    </location>
</feature>
<evidence type="ECO:0000256" key="3">
    <source>
        <dbReference type="ARBA" id="ARBA00022448"/>
    </source>
</evidence>
<dbReference type="GO" id="GO:0005886">
    <property type="term" value="C:plasma membrane"/>
    <property type="evidence" value="ECO:0007669"/>
    <property type="project" value="UniProtKB-SubCell"/>
</dbReference>
<dbReference type="PANTHER" id="PTHR36838:SF4">
    <property type="entry name" value="AUXIN EFFLUX CARRIER FAMILY PROTEIN"/>
    <property type="match status" value="1"/>
</dbReference>
<evidence type="ECO:0000256" key="4">
    <source>
        <dbReference type="ARBA" id="ARBA00022475"/>
    </source>
</evidence>
<dbReference type="InterPro" id="IPR038770">
    <property type="entry name" value="Na+/solute_symporter_sf"/>
</dbReference>